<comment type="caution">
    <text evidence="1">The sequence shown here is derived from an EMBL/GenBank/DDBJ whole genome shotgun (WGS) entry which is preliminary data.</text>
</comment>
<organism evidence="1 2">
    <name type="scientific">Salix purpurea</name>
    <name type="common">Purple osier willow</name>
    <dbReference type="NCBI Taxonomy" id="77065"/>
    <lineage>
        <taxon>Eukaryota</taxon>
        <taxon>Viridiplantae</taxon>
        <taxon>Streptophyta</taxon>
        <taxon>Embryophyta</taxon>
        <taxon>Tracheophyta</taxon>
        <taxon>Spermatophyta</taxon>
        <taxon>Magnoliopsida</taxon>
        <taxon>eudicotyledons</taxon>
        <taxon>Gunneridae</taxon>
        <taxon>Pentapetalae</taxon>
        <taxon>rosids</taxon>
        <taxon>fabids</taxon>
        <taxon>Malpighiales</taxon>
        <taxon>Salicaceae</taxon>
        <taxon>Saliceae</taxon>
        <taxon>Salix</taxon>
    </lineage>
</organism>
<evidence type="ECO:0000313" key="1">
    <source>
        <dbReference type="EMBL" id="KAJ6712479.1"/>
    </source>
</evidence>
<reference evidence="1" key="2">
    <citation type="journal article" date="2023" name="Int. J. Mol. Sci.">
        <title>De Novo Assembly and Annotation of 11 Diverse Shrub Willow (Salix) Genomes Reveals Novel Gene Organization in Sex-Linked Regions.</title>
        <authorList>
            <person name="Hyden B."/>
            <person name="Feng K."/>
            <person name="Yates T.B."/>
            <person name="Jawdy S."/>
            <person name="Cereghino C."/>
            <person name="Smart L.B."/>
            <person name="Muchero W."/>
        </authorList>
    </citation>
    <scope>NUCLEOTIDE SEQUENCE</scope>
    <source>
        <tissue evidence="1">Shoot tip</tissue>
    </source>
</reference>
<name>A0A9Q0TIU1_SALPP</name>
<reference evidence="1" key="1">
    <citation type="submission" date="2022-11" db="EMBL/GenBank/DDBJ databases">
        <authorList>
            <person name="Hyden B.L."/>
            <person name="Feng K."/>
            <person name="Yates T."/>
            <person name="Jawdy S."/>
            <person name="Smart L.B."/>
            <person name="Muchero W."/>
        </authorList>
    </citation>
    <scope>NUCLEOTIDE SEQUENCE</scope>
    <source>
        <tissue evidence="1">Shoot tip</tissue>
    </source>
</reference>
<proteinExistence type="predicted"/>
<dbReference type="EMBL" id="JAPFFK010000015">
    <property type="protein sequence ID" value="KAJ6712479.1"/>
    <property type="molecule type" value="Genomic_DNA"/>
</dbReference>
<gene>
    <name evidence="1" type="ORF">OIU79_008657</name>
</gene>
<keyword evidence="2" id="KW-1185">Reference proteome</keyword>
<accession>A0A9Q0TIU1</accession>
<dbReference type="AlphaFoldDB" id="A0A9Q0TIU1"/>
<dbReference type="Proteomes" id="UP001151532">
    <property type="component" value="Chromosome 1"/>
</dbReference>
<sequence length="44" mass="5390">MVFITRENLSYNFICFPCWFYLGRFVLYGERVTRVKILSEDCFL</sequence>
<evidence type="ECO:0000313" key="2">
    <source>
        <dbReference type="Proteomes" id="UP001151532"/>
    </source>
</evidence>
<protein>
    <submittedName>
        <fullName evidence="1">Uncharacterized protein</fullName>
    </submittedName>
</protein>